<accession>A0ACA9P0H0</accession>
<comment type="caution">
    <text evidence="1">The sequence shown here is derived from an EMBL/GenBank/DDBJ whole genome shotgun (WGS) entry which is preliminary data.</text>
</comment>
<reference evidence="1" key="1">
    <citation type="submission" date="2021-06" db="EMBL/GenBank/DDBJ databases">
        <authorList>
            <person name="Kallberg Y."/>
            <person name="Tangrot J."/>
            <person name="Rosling A."/>
        </authorList>
    </citation>
    <scope>NUCLEOTIDE SEQUENCE</scope>
    <source>
        <strain evidence="1">AU212A</strain>
    </source>
</reference>
<gene>
    <name evidence="1" type="ORF">SCALOS_LOCUS9883</name>
</gene>
<feature type="non-terminal residue" evidence="1">
    <location>
        <position position="1"/>
    </location>
</feature>
<evidence type="ECO:0000313" key="1">
    <source>
        <dbReference type="EMBL" id="CAG8685250.1"/>
    </source>
</evidence>
<organism evidence="1 2">
    <name type="scientific">Scutellospora calospora</name>
    <dbReference type="NCBI Taxonomy" id="85575"/>
    <lineage>
        <taxon>Eukaryota</taxon>
        <taxon>Fungi</taxon>
        <taxon>Fungi incertae sedis</taxon>
        <taxon>Mucoromycota</taxon>
        <taxon>Glomeromycotina</taxon>
        <taxon>Glomeromycetes</taxon>
        <taxon>Diversisporales</taxon>
        <taxon>Gigasporaceae</taxon>
        <taxon>Scutellospora</taxon>
    </lineage>
</organism>
<protein>
    <submittedName>
        <fullName evidence="1">11392_t:CDS:1</fullName>
    </submittedName>
</protein>
<keyword evidence="2" id="KW-1185">Reference proteome</keyword>
<feature type="non-terminal residue" evidence="1">
    <location>
        <position position="143"/>
    </location>
</feature>
<evidence type="ECO:0000313" key="2">
    <source>
        <dbReference type="Proteomes" id="UP000789860"/>
    </source>
</evidence>
<dbReference type="Proteomes" id="UP000789860">
    <property type="component" value="Unassembled WGS sequence"/>
</dbReference>
<dbReference type="EMBL" id="CAJVPM010033392">
    <property type="protein sequence ID" value="CAG8685250.1"/>
    <property type="molecule type" value="Genomic_DNA"/>
</dbReference>
<sequence length="143" mass="16683">SYFVPRSKVNDACTRLAKTIDSPSYDDVKACYEGIKYDANRANALIDVVEKVLSNLYIFYDQAKEEPKKGFSFKPIDLGKRLNLIRKGHFKSDFEFITVISDLISQLRDAHTHLDIDCYNRFIFSQRLFLYSEVTRNKVQKIK</sequence>
<proteinExistence type="predicted"/>
<name>A0ACA9P0H0_9GLOM</name>